<feature type="domain" description="C2H2-type" evidence="9">
    <location>
        <begin position="445"/>
        <end position="474"/>
    </location>
</feature>
<dbReference type="SUPFAM" id="SSF57667">
    <property type="entry name" value="beta-beta-alpha zinc fingers"/>
    <property type="match status" value="2"/>
</dbReference>
<keyword evidence="11" id="KW-1185">Reference proteome</keyword>
<feature type="non-terminal residue" evidence="10">
    <location>
        <position position="504"/>
    </location>
</feature>
<evidence type="ECO:0000259" key="9">
    <source>
        <dbReference type="PROSITE" id="PS50157"/>
    </source>
</evidence>
<dbReference type="FunFam" id="3.30.160.60:FF:000021">
    <property type="entry name" value="Basic krueppel-like factor 3"/>
    <property type="match status" value="1"/>
</dbReference>
<gene>
    <name evidence="10" type="ORF">MNOR_LOCUS26024</name>
</gene>
<keyword evidence="5" id="KW-0862">Zinc</keyword>
<feature type="domain" description="C2H2-type" evidence="9">
    <location>
        <begin position="415"/>
        <end position="444"/>
    </location>
</feature>
<evidence type="ECO:0000313" key="10">
    <source>
        <dbReference type="EMBL" id="CAL4128324.1"/>
    </source>
</evidence>
<feature type="compositionally biased region" description="Low complexity" evidence="8">
    <location>
        <begin position="364"/>
        <end position="385"/>
    </location>
</feature>
<dbReference type="Proteomes" id="UP001497623">
    <property type="component" value="Unassembled WGS sequence"/>
</dbReference>
<proteinExistence type="predicted"/>
<name>A0AAV2RMY8_MEGNR</name>
<evidence type="ECO:0000256" key="4">
    <source>
        <dbReference type="ARBA" id="ARBA00022771"/>
    </source>
</evidence>
<dbReference type="InterPro" id="IPR013087">
    <property type="entry name" value="Znf_C2H2_type"/>
</dbReference>
<keyword evidence="6" id="KW-0539">Nucleus</keyword>
<evidence type="ECO:0000256" key="5">
    <source>
        <dbReference type="ARBA" id="ARBA00022833"/>
    </source>
</evidence>
<evidence type="ECO:0000256" key="8">
    <source>
        <dbReference type="SAM" id="MobiDB-lite"/>
    </source>
</evidence>
<dbReference type="GO" id="GO:0005634">
    <property type="term" value="C:nucleus"/>
    <property type="evidence" value="ECO:0007669"/>
    <property type="project" value="UniProtKB-SubCell"/>
</dbReference>
<evidence type="ECO:0000313" key="11">
    <source>
        <dbReference type="Proteomes" id="UP001497623"/>
    </source>
</evidence>
<feature type="region of interest" description="Disordered" evidence="8">
    <location>
        <begin position="42"/>
        <end position="92"/>
    </location>
</feature>
<evidence type="ECO:0000256" key="1">
    <source>
        <dbReference type="ARBA" id="ARBA00004123"/>
    </source>
</evidence>
<dbReference type="Pfam" id="PF00096">
    <property type="entry name" value="zf-C2H2"/>
    <property type="match status" value="3"/>
</dbReference>
<feature type="region of interest" description="Disordered" evidence="8">
    <location>
        <begin position="296"/>
        <end position="317"/>
    </location>
</feature>
<protein>
    <recommendedName>
        <fullName evidence="9">C2H2-type domain-containing protein</fullName>
    </recommendedName>
</protein>
<dbReference type="GO" id="GO:0000978">
    <property type="term" value="F:RNA polymerase II cis-regulatory region sequence-specific DNA binding"/>
    <property type="evidence" value="ECO:0007669"/>
    <property type="project" value="TreeGrafter"/>
</dbReference>
<feature type="compositionally biased region" description="Polar residues" evidence="8">
    <location>
        <begin position="42"/>
        <end position="56"/>
    </location>
</feature>
<feature type="domain" description="C2H2-type" evidence="9">
    <location>
        <begin position="475"/>
        <end position="502"/>
    </location>
</feature>
<evidence type="ECO:0000256" key="7">
    <source>
        <dbReference type="PROSITE-ProRule" id="PRU00042"/>
    </source>
</evidence>
<sequence>MAAKTSRGIYGSNVMNKIHNLRRKTTICEILSRRPAATRQLTVNHGQKSQNSTCKSRPSLLYARPPTSTTVDIGSRSRPAALTTTPSDDHGSCQMEAVCERVRRVVVCDEEFEDDDHIVPDCDDHMSNGSAQDLHWATFTMASSAPAEPTELDKYLLTTDWKYPDGVQPRRSSASQIDEFFEDGDLINEDGILIKGGNKTYVSPYTKDDVDDVFVKPEPLDELTSSSRMWGDISHSIRQLDGPDLDEPPPLPVLSPADIPSLGSNKSSSLMMPSKTNQYMGDLTKLLSSPLSSPPIMIRQPQHSPVGPPTQPQQHPAYRYNPLMPAARQHYMPPTPPASDHGSPADHHGYQPIARRTPPPPYTMAPSSTQTTQSSSMCMSTSNMPSPLPSTLLTEAVPIKYSRRNNPELEKRRIHYCDFPGCTKVYTKSSHLKAHQRIHTGEKPYRCHWPECQWRFARSDELTRHYRKHTGAKPFKCKVCERSFARSDHLALHMKRHMPKSTKY</sequence>
<feature type="compositionally biased region" description="Polar residues" evidence="8">
    <location>
        <begin position="262"/>
        <end position="271"/>
    </location>
</feature>
<keyword evidence="3" id="KW-0677">Repeat</keyword>
<dbReference type="Gene3D" id="3.30.160.60">
    <property type="entry name" value="Classic Zinc Finger"/>
    <property type="match status" value="3"/>
</dbReference>
<evidence type="ECO:0000256" key="6">
    <source>
        <dbReference type="ARBA" id="ARBA00023242"/>
    </source>
</evidence>
<dbReference type="InterPro" id="IPR036236">
    <property type="entry name" value="Znf_C2H2_sf"/>
</dbReference>
<feature type="region of interest" description="Disordered" evidence="8">
    <location>
        <begin position="241"/>
        <end position="271"/>
    </location>
</feature>
<keyword evidence="2" id="KW-0479">Metal-binding</keyword>
<dbReference type="GO" id="GO:0000981">
    <property type="term" value="F:DNA-binding transcription factor activity, RNA polymerase II-specific"/>
    <property type="evidence" value="ECO:0007669"/>
    <property type="project" value="TreeGrafter"/>
</dbReference>
<evidence type="ECO:0000256" key="2">
    <source>
        <dbReference type="ARBA" id="ARBA00022723"/>
    </source>
</evidence>
<organism evidence="10 11">
    <name type="scientific">Meganyctiphanes norvegica</name>
    <name type="common">Northern krill</name>
    <name type="synonym">Thysanopoda norvegica</name>
    <dbReference type="NCBI Taxonomy" id="48144"/>
    <lineage>
        <taxon>Eukaryota</taxon>
        <taxon>Metazoa</taxon>
        <taxon>Ecdysozoa</taxon>
        <taxon>Arthropoda</taxon>
        <taxon>Crustacea</taxon>
        <taxon>Multicrustacea</taxon>
        <taxon>Malacostraca</taxon>
        <taxon>Eumalacostraca</taxon>
        <taxon>Eucarida</taxon>
        <taxon>Euphausiacea</taxon>
        <taxon>Euphausiidae</taxon>
        <taxon>Meganyctiphanes</taxon>
    </lineage>
</organism>
<dbReference type="AlphaFoldDB" id="A0AAV2RMY8"/>
<dbReference type="PANTHER" id="PTHR23235">
    <property type="entry name" value="KRUEPPEL-LIKE TRANSCRIPTION FACTOR"/>
    <property type="match status" value="1"/>
</dbReference>
<feature type="region of interest" description="Disordered" evidence="8">
    <location>
        <begin position="331"/>
        <end position="386"/>
    </location>
</feature>
<keyword evidence="4 7" id="KW-0863">Zinc-finger</keyword>
<accession>A0AAV2RMY8</accession>
<dbReference type="FunFam" id="3.30.160.60:FF:000624">
    <property type="entry name" value="zinc finger protein 697"/>
    <property type="match status" value="1"/>
</dbReference>
<dbReference type="PROSITE" id="PS00028">
    <property type="entry name" value="ZINC_FINGER_C2H2_1"/>
    <property type="match status" value="3"/>
</dbReference>
<comment type="caution">
    <text evidence="10">The sequence shown here is derived from an EMBL/GenBank/DDBJ whole genome shotgun (WGS) entry which is preliminary data.</text>
</comment>
<dbReference type="PROSITE" id="PS50157">
    <property type="entry name" value="ZINC_FINGER_C2H2_2"/>
    <property type="match status" value="3"/>
</dbReference>
<evidence type="ECO:0000256" key="3">
    <source>
        <dbReference type="ARBA" id="ARBA00022737"/>
    </source>
</evidence>
<comment type="subcellular location">
    <subcellularLocation>
        <location evidence="1">Nucleus</location>
    </subcellularLocation>
</comment>
<dbReference type="PANTHER" id="PTHR23235:SF166">
    <property type="entry name" value="DENDRITIC ARBOR REDUCTION PROTEIN 1"/>
    <property type="match status" value="1"/>
</dbReference>
<dbReference type="SMART" id="SM00355">
    <property type="entry name" value="ZnF_C2H2"/>
    <property type="match status" value="3"/>
</dbReference>
<dbReference type="GO" id="GO:0008270">
    <property type="term" value="F:zinc ion binding"/>
    <property type="evidence" value="ECO:0007669"/>
    <property type="project" value="UniProtKB-KW"/>
</dbReference>
<dbReference type="FunFam" id="3.30.160.60:FF:000018">
    <property type="entry name" value="Krueppel-like factor 15"/>
    <property type="match status" value="1"/>
</dbReference>
<reference evidence="10 11" key="1">
    <citation type="submission" date="2024-05" db="EMBL/GenBank/DDBJ databases">
        <authorList>
            <person name="Wallberg A."/>
        </authorList>
    </citation>
    <scope>NUCLEOTIDE SEQUENCE [LARGE SCALE GENOMIC DNA]</scope>
</reference>
<dbReference type="EMBL" id="CAXKWB010025503">
    <property type="protein sequence ID" value="CAL4128324.1"/>
    <property type="molecule type" value="Genomic_DNA"/>
</dbReference>